<accession>X0UFD2</accession>
<name>X0UFD2_9ZZZZ</name>
<dbReference type="AlphaFoldDB" id="X0UFD2"/>
<dbReference type="EMBL" id="BARS01028082">
    <property type="protein sequence ID" value="GAG04310.1"/>
    <property type="molecule type" value="Genomic_DNA"/>
</dbReference>
<feature type="non-terminal residue" evidence="1">
    <location>
        <position position="1"/>
    </location>
</feature>
<sequence length="106" mass="11039">AQTCTCIPNPYDGCQVINCPALTYTSVVAGVMLASATNTGGIYCYLGKKGPFPVRTEQTWIVGEQLVLGCAEGTIRPMQTADTTFVPVGRAMASAGSTFGLADLDL</sequence>
<organism evidence="1">
    <name type="scientific">marine sediment metagenome</name>
    <dbReference type="NCBI Taxonomy" id="412755"/>
    <lineage>
        <taxon>unclassified sequences</taxon>
        <taxon>metagenomes</taxon>
        <taxon>ecological metagenomes</taxon>
    </lineage>
</organism>
<reference evidence="1" key="1">
    <citation type="journal article" date="2014" name="Front. Microbiol.">
        <title>High frequency of phylogenetically diverse reductive dehalogenase-homologous genes in deep subseafloor sedimentary metagenomes.</title>
        <authorList>
            <person name="Kawai M."/>
            <person name="Futagami T."/>
            <person name="Toyoda A."/>
            <person name="Takaki Y."/>
            <person name="Nishi S."/>
            <person name="Hori S."/>
            <person name="Arai W."/>
            <person name="Tsubouchi T."/>
            <person name="Morono Y."/>
            <person name="Uchiyama I."/>
            <person name="Ito T."/>
            <person name="Fujiyama A."/>
            <person name="Inagaki F."/>
            <person name="Takami H."/>
        </authorList>
    </citation>
    <scope>NUCLEOTIDE SEQUENCE</scope>
    <source>
        <strain evidence="1">Expedition CK06-06</strain>
    </source>
</reference>
<proteinExistence type="predicted"/>
<comment type="caution">
    <text evidence="1">The sequence shown here is derived from an EMBL/GenBank/DDBJ whole genome shotgun (WGS) entry which is preliminary data.</text>
</comment>
<protein>
    <submittedName>
        <fullName evidence="1">Uncharacterized protein</fullName>
    </submittedName>
</protein>
<gene>
    <name evidence="1" type="ORF">S01H1_44049</name>
</gene>
<evidence type="ECO:0000313" key="1">
    <source>
        <dbReference type="EMBL" id="GAG04310.1"/>
    </source>
</evidence>